<keyword evidence="1" id="KW-1133">Transmembrane helix</keyword>
<keyword evidence="1" id="KW-0472">Membrane</keyword>
<keyword evidence="3" id="KW-1185">Reference proteome</keyword>
<name>A0ABW0ZHG0_9ACTN</name>
<reference evidence="3" key="1">
    <citation type="journal article" date="2019" name="Int. J. Syst. Evol. Microbiol.">
        <title>The Global Catalogue of Microorganisms (GCM) 10K type strain sequencing project: providing services to taxonomists for standard genome sequencing and annotation.</title>
        <authorList>
            <consortium name="The Broad Institute Genomics Platform"/>
            <consortium name="The Broad Institute Genome Sequencing Center for Infectious Disease"/>
            <person name="Wu L."/>
            <person name="Ma J."/>
        </authorList>
    </citation>
    <scope>NUCLEOTIDE SEQUENCE [LARGE SCALE GENOMIC DNA]</scope>
    <source>
        <strain evidence="3">YIM 94188</strain>
    </source>
</reference>
<evidence type="ECO:0000256" key="1">
    <source>
        <dbReference type="SAM" id="Phobius"/>
    </source>
</evidence>
<comment type="caution">
    <text evidence="2">The sequence shown here is derived from an EMBL/GenBank/DDBJ whole genome shotgun (WGS) entry which is preliminary data.</text>
</comment>
<protein>
    <submittedName>
        <fullName evidence="2">Uncharacterized protein</fullName>
    </submittedName>
</protein>
<dbReference type="Proteomes" id="UP001596072">
    <property type="component" value="Unassembled WGS sequence"/>
</dbReference>
<sequence length="126" mass="12591">MATMPDDVGVDALLDSSPEPGVHTSAAAELAFLMGLVAVLSAPFSITSGVSVGTGVAALGLGVVGMVMTSKKYVAGKALVPLSLVLAVVAIAVVGLRFLGVDTAFGDAWVPTITGWLDALNAKMGY</sequence>
<keyword evidence="1" id="KW-0812">Transmembrane</keyword>
<dbReference type="EMBL" id="JBHSNS010000006">
    <property type="protein sequence ID" value="MFC5729957.1"/>
    <property type="molecule type" value="Genomic_DNA"/>
</dbReference>
<gene>
    <name evidence="2" type="ORF">ACFPQB_13605</name>
</gene>
<accession>A0ABW0ZHG0</accession>
<organism evidence="2 3">
    <name type="scientific">Nocardioides vastitatis</name>
    <dbReference type="NCBI Taxonomy" id="2568655"/>
    <lineage>
        <taxon>Bacteria</taxon>
        <taxon>Bacillati</taxon>
        <taxon>Actinomycetota</taxon>
        <taxon>Actinomycetes</taxon>
        <taxon>Propionibacteriales</taxon>
        <taxon>Nocardioidaceae</taxon>
        <taxon>Nocardioides</taxon>
    </lineage>
</organism>
<feature type="transmembrane region" description="Helical" evidence="1">
    <location>
        <begin position="44"/>
        <end position="67"/>
    </location>
</feature>
<dbReference type="RefSeq" id="WP_136430962.1">
    <property type="nucleotide sequence ID" value="NZ_JBHSNS010000006.1"/>
</dbReference>
<evidence type="ECO:0000313" key="2">
    <source>
        <dbReference type="EMBL" id="MFC5729957.1"/>
    </source>
</evidence>
<feature type="transmembrane region" description="Helical" evidence="1">
    <location>
        <begin position="79"/>
        <end position="99"/>
    </location>
</feature>
<proteinExistence type="predicted"/>
<evidence type="ECO:0000313" key="3">
    <source>
        <dbReference type="Proteomes" id="UP001596072"/>
    </source>
</evidence>